<dbReference type="RefSeq" id="XP_068346341.1">
    <property type="nucleotide sequence ID" value="XM_068496390.1"/>
</dbReference>
<dbReference type="GeneID" id="94831094"/>
<dbReference type="Proteomes" id="UP000179807">
    <property type="component" value="Unassembled WGS sequence"/>
</dbReference>
<dbReference type="EMBL" id="MLAK01001426">
    <property type="protein sequence ID" value="OHS93204.1"/>
    <property type="molecule type" value="Genomic_DNA"/>
</dbReference>
<dbReference type="VEuPathDB" id="TrichDB:TRFO_12037"/>
<evidence type="ECO:0000313" key="1">
    <source>
        <dbReference type="EMBL" id="OHS93204.1"/>
    </source>
</evidence>
<proteinExistence type="predicted"/>
<evidence type="ECO:0008006" key="3">
    <source>
        <dbReference type="Google" id="ProtNLM"/>
    </source>
</evidence>
<keyword evidence="2" id="KW-1185">Reference proteome</keyword>
<reference evidence="1" key="1">
    <citation type="submission" date="2016-10" db="EMBL/GenBank/DDBJ databases">
        <authorList>
            <person name="Benchimol M."/>
            <person name="Almeida L.G."/>
            <person name="Vasconcelos A.T."/>
            <person name="Perreira-Neves A."/>
            <person name="Rosa I.A."/>
            <person name="Tasca T."/>
            <person name="Bogo M.R."/>
            <person name="de Souza W."/>
        </authorList>
    </citation>
    <scope>NUCLEOTIDE SEQUENCE [LARGE SCALE GENOMIC DNA]</scope>
    <source>
        <strain evidence="1">K</strain>
    </source>
</reference>
<dbReference type="SUPFAM" id="SSF54236">
    <property type="entry name" value="Ubiquitin-like"/>
    <property type="match status" value="1"/>
</dbReference>
<sequence>MDYLNIFPYLWQYFQCSLKSSPHYSFFDSLIVNQFMLSLRLLYPGHYLAQIEVIANAKISNLRNIVDDPEVYFYFNGCFLHESKPFNFYNMNEKDTIIVVPHADSIMPIGKFLELISDKGCQEALEQKYTPLFCKEVSKLRDLEMVRLEIKPRLFRKVTAKIVKSGVIPQNIHQTFAKDTVINEPADMPNTEPLPVFF</sequence>
<accession>A0A1J4J7L5</accession>
<protein>
    <recommendedName>
        <fullName evidence="3">Ubiquitin-like domain-containing protein</fullName>
    </recommendedName>
</protein>
<evidence type="ECO:0000313" key="2">
    <source>
        <dbReference type="Proteomes" id="UP000179807"/>
    </source>
</evidence>
<dbReference type="AlphaFoldDB" id="A0A1J4J7L5"/>
<comment type="caution">
    <text evidence="1">The sequence shown here is derived from an EMBL/GenBank/DDBJ whole genome shotgun (WGS) entry which is preliminary data.</text>
</comment>
<gene>
    <name evidence="1" type="ORF">TRFO_12037</name>
</gene>
<dbReference type="InterPro" id="IPR029071">
    <property type="entry name" value="Ubiquitin-like_domsf"/>
</dbReference>
<name>A0A1J4J7L5_9EUKA</name>
<organism evidence="1 2">
    <name type="scientific">Tritrichomonas foetus</name>
    <dbReference type="NCBI Taxonomy" id="1144522"/>
    <lineage>
        <taxon>Eukaryota</taxon>
        <taxon>Metamonada</taxon>
        <taxon>Parabasalia</taxon>
        <taxon>Tritrichomonadida</taxon>
        <taxon>Tritrichomonadidae</taxon>
        <taxon>Tritrichomonas</taxon>
    </lineage>
</organism>